<proteinExistence type="predicted"/>
<accession>A0A0C9ZKI5</accession>
<name>A0A0C9ZKI5_9AGAM</name>
<feature type="region of interest" description="Disordered" evidence="2">
    <location>
        <begin position="682"/>
        <end position="710"/>
    </location>
</feature>
<dbReference type="Proteomes" id="UP000054018">
    <property type="component" value="Unassembled WGS sequence"/>
</dbReference>
<evidence type="ECO:0000256" key="1">
    <source>
        <dbReference type="ARBA" id="ARBA00023172"/>
    </source>
</evidence>
<dbReference type="HOGENOM" id="CLU_013901_0_0_1"/>
<dbReference type="InterPro" id="IPR013762">
    <property type="entry name" value="Integrase-like_cat_sf"/>
</dbReference>
<reference evidence="4" key="2">
    <citation type="submission" date="2015-01" db="EMBL/GenBank/DDBJ databases">
        <title>Evolutionary Origins and Diversification of the Mycorrhizal Mutualists.</title>
        <authorList>
            <consortium name="DOE Joint Genome Institute"/>
            <consortium name="Mycorrhizal Genomics Consortium"/>
            <person name="Kohler A."/>
            <person name="Kuo A."/>
            <person name="Nagy L.G."/>
            <person name="Floudas D."/>
            <person name="Copeland A."/>
            <person name="Barry K.W."/>
            <person name="Cichocki N."/>
            <person name="Veneault-Fourrey C."/>
            <person name="LaButti K."/>
            <person name="Lindquist E.A."/>
            <person name="Lipzen A."/>
            <person name="Lundell T."/>
            <person name="Morin E."/>
            <person name="Murat C."/>
            <person name="Riley R."/>
            <person name="Ohm R."/>
            <person name="Sun H."/>
            <person name="Tunlid A."/>
            <person name="Henrissat B."/>
            <person name="Grigoriev I.V."/>
            <person name="Hibbett D.S."/>
            <person name="Martin F."/>
        </authorList>
    </citation>
    <scope>NUCLEOTIDE SEQUENCE [LARGE SCALE GENOMIC DNA]</scope>
    <source>
        <strain evidence="4">441</strain>
    </source>
</reference>
<dbReference type="GO" id="GO:0015074">
    <property type="term" value="P:DNA integration"/>
    <property type="evidence" value="ECO:0007669"/>
    <property type="project" value="InterPro"/>
</dbReference>
<gene>
    <name evidence="3" type="ORF">PISMIDRAFT_101590</name>
</gene>
<dbReference type="OrthoDB" id="164951at2759"/>
<reference evidence="3 4" key="1">
    <citation type="submission" date="2014-04" db="EMBL/GenBank/DDBJ databases">
        <authorList>
            <consortium name="DOE Joint Genome Institute"/>
            <person name="Kuo A."/>
            <person name="Kohler A."/>
            <person name="Costa M.D."/>
            <person name="Nagy L.G."/>
            <person name="Floudas D."/>
            <person name="Copeland A."/>
            <person name="Barry K.W."/>
            <person name="Cichocki N."/>
            <person name="Veneault-Fourrey C."/>
            <person name="LaButti K."/>
            <person name="Lindquist E.A."/>
            <person name="Lipzen A."/>
            <person name="Lundell T."/>
            <person name="Morin E."/>
            <person name="Murat C."/>
            <person name="Sun H."/>
            <person name="Tunlid A."/>
            <person name="Henrissat B."/>
            <person name="Grigoriev I.V."/>
            <person name="Hibbett D.S."/>
            <person name="Martin F."/>
            <person name="Nordberg H.P."/>
            <person name="Cantor M.N."/>
            <person name="Hua S.X."/>
        </authorList>
    </citation>
    <scope>NUCLEOTIDE SEQUENCE [LARGE SCALE GENOMIC DNA]</scope>
    <source>
        <strain evidence="3 4">441</strain>
    </source>
</reference>
<dbReference type="EMBL" id="KN833733">
    <property type="protein sequence ID" value="KIK22932.1"/>
    <property type="molecule type" value="Genomic_DNA"/>
</dbReference>
<keyword evidence="4" id="KW-1185">Reference proteome</keyword>
<dbReference type="SUPFAM" id="SSF56349">
    <property type="entry name" value="DNA breaking-rejoining enzymes"/>
    <property type="match status" value="1"/>
</dbReference>
<feature type="compositionally biased region" description="Polar residues" evidence="2">
    <location>
        <begin position="695"/>
        <end position="710"/>
    </location>
</feature>
<protein>
    <submittedName>
        <fullName evidence="3">Uncharacterized protein</fullName>
    </submittedName>
</protein>
<evidence type="ECO:0000313" key="3">
    <source>
        <dbReference type="EMBL" id="KIK22932.1"/>
    </source>
</evidence>
<sequence length="710" mass="80010">MPTTECAASSRPSKKPKRRARASTAKEQPSLHVVHQIKEAGKQTHLRAAKTRETYSRHVCQARSWLQGHFPLEGAPQILAHTEHESEIYSDPGFKNAFERVPNQCSDKALALYLSWRGFQENCSQSTIDGVRAAFKMLWDESDGATFRGSWHHNDARHQWEGNPVLSAEVNDVIASIRHKVSSDGAERTHSGAMKKEYMDRILAWSASQCPLDIPLHMKLTITRHLQHLACGATAFTLWTRNYELVKLKRGDVHLDKSIIDEVFMKYLQGGEQSLTINNLNVYFEIHLKNRKGWQRKLDKGMREVDLRSNRYRIYPRPDMGSACDAFLRLIFWMKWVEFVHLGRPMSEEDFLFPTIGANGVLQPGEPLSHDTVQAWIDEAVAGAQIPGTFSTHCYRRGGAQYRFMFAPVGQRWTLARVRWWGGWAEGEHRDTLMRYLLDELHCYENDHSDALRPVSREGDRSFAGEAALVRPASTEALQAAHASLTTDIRQQLNYMSNLVTRALTSTSIRSGSEAVPCPGTSDLAAPGECICFIRNLSPAIQSDQPSTNSIPAHRCSSVQTPASIGGRPYNIPRGLLIPNVPVLHADGTRTPKSDSWKDIVRHWTEGEPRLGLVLPLKDWPHHYHNGPLGRQFNTKYYQRSVITSEFLNEFQGDEEAFLKAYGSAASQGHTKLLKAVLDAHKRHPGDGERHSHLTNEQQSSSSESHTNAA</sequence>
<evidence type="ECO:0000313" key="4">
    <source>
        <dbReference type="Proteomes" id="UP000054018"/>
    </source>
</evidence>
<dbReference type="STRING" id="765257.A0A0C9ZKI5"/>
<feature type="compositionally biased region" description="Basic residues" evidence="2">
    <location>
        <begin position="12"/>
        <end position="21"/>
    </location>
</feature>
<dbReference type="Gene3D" id="1.10.443.10">
    <property type="entry name" value="Intergrase catalytic core"/>
    <property type="match status" value="1"/>
</dbReference>
<dbReference type="InterPro" id="IPR011010">
    <property type="entry name" value="DNA_brk_join_enz"/>
</dbReference>
<feature type="region of interest" description="Disordered" evidence="2">
    <location>
        <begin position="1"/>
        <end position="29"/>
    </location>
</feature>
<dbReference type="AlphaFoldDB" id="A0A0C9ZKI5"/>
<dbReference type="GO" id="GO:0003677">
    <property type="term" value="F:DNA binding"/>
    <property type="evidence" value="ECO:0007669"/>
    <property type="project" value="InterPro"/>
</dbReference>
<keyword evidence="1" id="KW-0233">DNA recombination</keyword>
<feature type="compositionally biased region" description="Basic and acidic residues" evidence="2">
    <location>
        <begin position="685"/>
        <end position="694"/>
    </location>
</feature>
<dbReference type="GO" id="GO:0006310">
    <property type="term" value="P:DNA recombination"/>
    <property type="evidence" value="ECO:0007669"/>
    <property type="project" value="UniProtKB-KW"/>
</dbReference>
<evidence type="ECO:0000256" key="2">
    <source>
        <dbReference type="SAM" id="MobiDB-lite"/>
    </source>
</evidence>
<organism evidence="3 4">
    <name type="scientific">Pisolithus microcarpus 441</name>
    <dbReference type="NCBI Taxonomy" id="765257"/>
    <lineage>
        <taxon>Eukaryota</taxon>
        <taxon>Fungi</taxon>
        <taxon>Dikarya</taxon>
        <taxon>Basidiomycota</taxon>
        <taxon>Agaricomycotina</taxon>
        <taxon>Agaricomycetes</taxon>
        <taxon>Agaricomycetidae</taxon>
        <taxon>Boletales</taxon>
        <taxon>Sclerodermatineae</taxon>
        <taxon>Pisolithaceae</taxon>
        <taxon>Pisolithus</taxon>
    </lineage>
</organism>